<accession>A0AAD5X6D0</accession>
<evidence type="ECO:0000313" key="4">
    <source>
        <dbReference type="Proteomes" id="UP001212841"/>
    </source>
</evidence>
<dbReference type="EMBL" id="JADGJD010000226">
    <property type="protein sequence ID" value="KAJ3053218.1"/>
    <property type="molecule type" value="Genomic_DNA"/>
</dbReference>
<sequence length="240" mass="25758">MTWVGYGQSKPAIASSPAPAPTPVVPAPQPSIPTPPTPAPTLVARKDDTAPEAPTGVIANTADMALHKYNKYIIGAASVGAFGSMIYTIRQRTKGKMKMPLAELLENPQAAAANPKLTAYIFAGRAFTTATLLVLTGTLGLGMGVASIMGVNNLREFSVKMRQYASTAFPKLRGAPEDHDSKFDQDTYDFLKEVSADAEREEREGEWTENHSHAIIGGRVRGAMGHMYRGDKPVYGPRLT</sequence>
<dbReference type="AlphaFoldDB" id="A0AAD5X6D0"/>
<keyword evidence="2" id="KW-0812">Transmembrane</keyword>
<feature type="region of interest" description="Disordered" evidence="1">
    <location>
        <begin position="1"/>
        <end position="42"/>
    </location>
</feature>
<keyword evidence="4" id="KW-1185">Reference proteome</keyword>
<proteinExistence type="predicted"/>
<name>A0AAD5X6D0_9FUNG</name>
<reference evidence="3" key="1">
    <citation type="submission" date="2020-05" db="EMBL/GenBank/DDBJ databases">
        <title>Phylogenomic resolution of chytrid fungi.</title>
        <authorList>
            <person name="Stajich J.E."/>
            <person name="Amses K."/>
            <person name="Simmons R."/>
            <person name="Seto K."/>
            <person name="Myers J."/>
            <person name="Bonds A."/>
            <person name="Quandt C.A."/>
            <person name="Barry K."/>
            <person name="Liu P."/>
            <person name="Grigoriev I."/>
            <person name="Longcore J.E."/>
            <person name="James T.Y."/>
        </authorList>
    </citation>
    <scope>NUCLEOTIDE SEQUENCE</scope>
    <source>
        <strain evidence="3">JEL0318</strain>
    </source>
</reference>
<feature type="transmembrane region" description="Helical" evidence="2">
    <location>
        <begin position="72"/>
        <end position="89"/>
    </location>
</feature>
<protein>
    <recommendedName>
        <fullName evidence="5">Transmembrane protein 242</fullName>
    </recommendedName>
</protein>
<gene>
    <name evidence="3" type="ORF">HK097_004770</name>
</gene>
<keyword evidence="2" id="KW-1133">Transmembrane helix</keyword>
<feature type="transmembrane region" description="Helical" evidence="2">
    <location>
        <begin position="126"/>
        <end position="151"/>
    </location>
</feature>
<evidence type="ECO:0008006" key="5">
    <source>
        <dbReference type="Google" id="ProtNLM"/>
    </source>
</evidence>
<keyword evidence="2" id="KW-0472">Membrane</keyword>
<feature type="compositionally biased region" description="Pro residues" evidence="1">
    <location>
        <begin position="18"/>
        <end position="39"/>
    </location>
</feature>
<dbReference type="Proteomes" id="UP001212841">
    <property type="component" value="Unassembled WGS sequence"/>
</dbReference>
<evidence type="ECO:0000313" key="3">
    <source>
        <dbReference type="EMBL" id="KAJ3053218.1"/>
    </source>
</evidence>
<comment type="caution">
    <text evidence="3">The sequence shown here is derived from an EMBL/GenBank/DDBJ whole genome shotgun (WGS) entry which is preliminary data.</text>
</comment>
<evidence type="ECO:0000256" key="1">
    <source>
        <dbReference type="SAM" id="MobiDB-lite"/>
    </source>
</evidence>
<organism evidence="3 4">
    <name type="scientific">Rhizophlyctis rosea</name>
    <dbReference type="NCBI Taxonomy" id="64517"/>
    <lineage>
        <taxon>Eukaryota</taxon>
        <taxon>Fungi</taxon>
        <taxon>Fungi incertae sedis</taxon>
        <taxon>Chytridiomycota</taxon>
        <taxon>Chytridiomycota incertae sedis</taxon>
        <taxon>Chytridiomycetes</taxon>
        <taxon>Rhizophlyctidales</taxon>
        <taxon>Rhizophlyctidaceae</taxon>
        <taxon>Rhizophlyctis</taxon>
    </lineage>
</organism>
<evidence type="ECO:0000256" key="2">
    <source>
        <dbReference type="SAM" id="Phobius"/>
    </source>
</evidence>